<protein>
    <submittedName>
        <fullName evidence="2">DUF4192 domain-containing protein</fullName>
    </submittedName>
</protein>
<accession>A0ABT2PAS9</accession>
<evidence type="ECO:0000313" key="3">
    <source>
        <dbReference type="Proteomes" id="UP001300496"/>
    </source>
</evidence>
<dbReference type="EMBL" id="JAODOR010000005">
    <property type="protein sequence ID" value="MCT9001710.1"/>
    <property type="molecule type" value="Genomic_DNA"/>
</dbReference>
<evidence type="ECO:0000256" key="1">
    <source>
        <dbReference type="SAM" id="MobiDB-lite"/>
    </source>
</evidence>
<gene>
    <name evidence="2" type="ORF">N4R40_04955</name>
</gene>
<organism evidence="2 3">
    <name type="scientific">Microbacterium memoriense</name>
    <dbReference type="NCBI Taxonomy" id="2978350"/>
    <lineage>
        <taxon>Bacteria</taxon>
        <taxon>Bacillati</taxon>
        <taxon>Actinomycetota</taxon>
        <taxon>Actinomycetes</taxon>
        <taxon>Micrococcales</taxon>
        <taxon>Microbacteriaceae</taxon>
        <taxon>Microbacterium</taxon>
    </lineage>
</organism>
<feature type="region of interest" description="Disordered" evidence="1">
    <location>
        <begin position="133"/>
        <end position="164"/>
    </location>
</feature>
<name>A0ABT2PAS9_9MICO</name>
<dbReference type="InterPro" id="IPR025447">
    <property type="entry name" value="DUF4192"/>
</dbReference>
<comment type="caution">
    <text evidence="2">The sequence shown here is derived from an EMBL/GenBank/DDBJ whole genome shotgun (WGS) entry which is preliminary data.</text>
</comment>
<proteinExistence type="predicted"/>
<dbReference type="RefSeq" id="WP_261606264.1">
    <property type="nucleotide sequence ID" value="NZ_JAODOR010000005.1"/>
</dbReference>
<keyword evidence="3" id="KW-1185">Reference proteome</keyword>
<sequence length="369" mass="38894">MSTIVTASGAAQFLSLVPSLLGFTPTRSVVLVPLARGRSLGAMRLDLPPDDLSDSVASTAVGMLCRIPTADAAMIVIYTDAAVAGALPHRELAEAIARSADACGLTLVDAFTIAADGWGSHLDRDLPLGGRPLGELIRHDPVPGPAPDGDQSSGATLPRRSASDRRAVGAALRSLETALEVICGIPAGTDRVDGVDPAALESACLLDDLPTLFEDALGWDAAALTPMRAAVLIWCLARPALRDVALVQWASDLSGGDRAIDAQQKWEDGAPYPADLAERMWGEGPRPDVERLQAALELTRQVASLSPSAHRPGPLALCAWLSWALGRSTHADRYTRDALRIEPTHGLSEIVQSFVQAGHIPDWAFRPAT</sequence>
<reference evidence="2 3" key="1">
    <citation type="journal article" date="2024" name="Int. J. Syst. Evol. Microbiol.">
        <title>Microbacterium memoriense sp. nov., a member of the Actinomycetota from marine beach sediment of the north coast of Portugal.</title>
        <authorList>
            <person name="Santos J.D.N.D."/>
            <person name="Klimek D."/>
            <person name="Calusinska M."/>
            <person name="Lobo-da-Cunha A."/>
            <person name="Catita J."/>
            <person name="Goncalves H."/>
            <person name="Gonzalez I."/>
            <person name="Lage O.M."/>
        </authorList>
    </citation>
    <scope>NUCLEOTIDE SEQUENCE [LARGE SCALE GENOMIC DNA]</scope>
    <source>
        <strain evidence="2 3">PMIC_1C1B</strain>
    </source>
</reference>
<dbReference type="Pfam" id="PF13830">
    <property type="entry name" value="DUF4192"/>
    <property type="match status" value="2"/>
</dbReference>
<evidence type="ECO:0000313" key="2">
    <source>
        <dbReference type="EMBL" id="MCT9001710.1"/>
    </source>
</evidence>
<dbReference type="Proteomes" id="UP001300496">
    <property type="component" value="Unassembled WGS sequence"/>
</dbReference>